<keyword evidence="2" id="KW-0547">Nucleotide-binding</keyword>
<evidence type="ECO:0000256" key="1">
    <source>
        <dbReference type="ARBA" id="ARBA00022527"/>
    </source>
</evidence>
<dbReference type="SMART" id="SM00220">
    <property type="entry name" value="S_TKc"/>
    <property type="match status" value="1"/>
</dbReference>
<gene>
    <name evidence="6" type="ORF">B0T24DRAFT_36596</name>
</gene>
<keyword evidence="1" id="KW-0723">Serine/threonine-protein kinase</keyword>
<feature type="region of interest" description="Disordered" evidence="4">
    <location>
        <begin position="672"/>
        <end position="691"/>
    </location>
</feature>
<reference evidence="6" key="2">
    <citation type="submission" date="2023-06" db="EMBL/GenBank/DDBJ databases">
        <authorList>
            <consortium name="Lawrence Berkeley National Laboratory"/>
            <person name="Haridas S."/>
            <person name="Hensen N."/>
            <person name="Bonometti L."/>
            <person name="Westerberg I."/>
            <person name="Brannstrom I.O."/>
            <person name="Guillou S."/>
            <person name="Cros-Aarteil S."/>
            <person name="Calhoun S."/>
            <person name="Kuo A."/>
            <person name="Mondo S."/>
            <person name="Pangilinan J."/>
            <person name="Riley R."/>
            <person name="Labutti K."/>
            <person name="Andreopoulos B."/>
            <person name="Lipzen A."/>
            <person name="Chen C."/>
            <person name="Yanf M."/>
            <person name="Daum C."/>
            <person name="Ng V."/>
            <person name="Clum A."/>
            <person name="Steindorff A."/>
            <person name="Ohm R."/>
            <person name="Martin F."/>
            <person name="Silar P."/>
            <person name="Natvig D."/>
            <person name="Lalanne C."/>
            <person name="Gautier V."/>
            <person name="Ament-Velasquez S.L."/>
            <person name="Kruys A."/>
            <person name="Hutchinson M.I."/>
            <person name="Powell A.J."/>
            <person name="Barry K."/>
            <person name="Miller A.N."/>
            <person name="Grigoriev I.V."/>
            <person name="Debuchy R."/>
            <person name="Gladieux P."/>
            <person name="Thoren M.H."/>
            <person name="Johannesson H."/>
        </authorList>
    </citation>
    <scope>NUCLEOTIDE SEQUENCE</scope>
    <source>
        <strain evidence="6">CBS 958.72</strain>
    </source>
</reference>
<dbReference type="PANTHER" id="PTHR24055">
    <property type="entry name" value="MITOGEN-ACTIVATED PROTEIN KINASE"/>
    <property type="match status" value="1"/>
</dbReference>
<dbReference type="GO" id="GO:0005524">
    <property type="term" value="F:ATP binding"/>
    <property type="evidence" value="ECO:0007669"/>
    <property type="project" value="UniProtKB-KW"/>
</dbReference>
<dbReference type="GO" id="GO:0004674">
    <property type="term" value="F:protein serine/threonine kinase activity"/>
    <property type="evidence" value="ECO:0007669"/>
    <property type="project" value="UniProtKB-KW"/>
</dbReference>
<feature type="domain" description="Protein kinase" evidence="5">
    <location>
        <begin position="250"/>
        <end position="656"/>
    </location>
</feature>
<dbReference type="Gene3D" id="1.10.510.10">
    <property type="entry name" value="Transferase(Phosphotransferase) domain 1"/>
    <property type="match status" value="1"/>
</dbReference>
<dbReference type="EMBL" id="JAULSN010000001">
    <property type="protein sequence ID" value="KAK3383148.1"/>
    <property type="molecule type" value="Genomic_DNA"/>
</dbReference>
<dbReference type="InterPro" id="IPR000719">
    <property type="entry name" value="Prot_kinase_dom"/>
</dbReference>
<evidence type="ECO:0000313" key="6">
    <source>
        <dbReference type="EMBL" id="KAK3383148.1"/>
    </source>
</evidence>
<dbReference type="Proteomes" id="UP001287356">
    <property type="component" value="Unassembled WGS sequence"/>
</dbReference>
<sequence>MPSVLTEQSPRPVLRQGRVEDQVLVLDNVACFKLSPAGDKAKDIVKLNREHNPLLITKYEPPYEDLPGYFTVMHTYDPKTPSGKLLSFGTAESNDIILPARSGYSPHHCFLFFDPEGGQLVFQDNTGGMATVYRCSPTPNSVVRLDLKLLPEVKRKAINAFGNDISRHQIITRGGGTDTVHVITVGEARFKFEWNYIHMSDKEWEREYSRHLCLSTARRLEMALFLSSASKPRMNFVPGFLETNHTDFAFMDLKHADAARYGEVVAAFDSRTEKIYVVKAPFHYRDKNGTKRAYPEAVQQAANEVKWGLMLKHNNIVDFRRCETLLGDQRIVMKKYLGSLETLMTRDRLELQGTPDHNCSRPVVYQPSWMPYMVKGVLEGLVYLEDQRVWHLDLKANNILYEPFMFGGPAPKEISQNYKFVIADFGFAVEAPQKTAKEPSPTKDFSTWEILESYHAPELLGPSSKATGTSHQPSLAMLFLQAQEYICSNSHLMTSEQWKDKLNHLGTLAQIPDLGRKWHREMVESGNETIVAGRGRKNYLYDKFDIKIFEGAWYSDMNEEVGDEAAIFNQDDTIPKITKLEVWHRLMRWHSRLEWLATFSDPASRKRAIPACHQLLLCINPKARMSLTQCLDRWRQNRFDFIASVGKENHYIHPLKEVPVALWSKSSALGGTTKSVSSSSGSGLSGSAKSSPMALVSSFEPMSLSSSGKSTHLSEVRRD</sequence>
<keyword evidence="6" id="KW-0418">Kinase</keyword>
<proteinExistence type="predicted"/>
<evidence type="ECO:0000256" key="3">
    <source>
        <dbReference type="ARBA" id="ARBA00022840"/>
    </source>
</evidence>
<reference evidence="6" key="1">
    <citation type="journal article" date="2023" name="Mol. Phylogenet. Evol.">
        <title>Genome-scale phylogeny and comparative genomics of the fungal order Sordariales.</title>
        <authorList>
            <person name="Hensen N."/>
            <person name="Bonometti L."/>
            <person name="Westerberg I."/>
            <person name="Brannstrom I.O."/>
            <person name="Guillou S."/>
            <person name="Cros-Aarteil S."/>
            <person name="Calhoun S."/>
            <person name="Haridas S."/>
            <person name="Kuo A."/>
            <person name="Mondo S."/>
            <person name="Pangilinan J."/>
            <person name="Riley R."/>
            <person name="LaButti K."/>
            <person name="Andreopoulos B."/>
            <person name="Lipzen A."/>
            <person name="Chen C."/>
            <person name="Yan M."/>
            <person name="Daum C."/>
            <person name="Ng V."/>
            <person name="Clum A."/>
            <person name="Steindorff A."/>
            <person name="Ohm R.A."/>
            <person name="Martin F."/>
            <person name="Silar P."/>
            <person name="Natvig D.O."/>
            <person name="Lalanne C."/>
            <person name="Gautier V."/>
            <person name="Ament-Velasquez S.L."/>
            <person name="Kruys A."/>
            <person name="Hutchinson M.I."/>
            <person name="Powell A.J."/>
            <person name="Barry K."/>
            <person name="Miller A.N."/>
            <person name="Grigoriev I.V."/>
            <person name="Debuchy R."/>
            <person name="Gladieux P."/>
            <person name="Hiltunen Thoren M."/>
            <person name="Johannesson H."/>
        </authorList>
    </citation>
    <scope>NUCLEOTIDE SEQUENCE</scope>
    <source>
        <strain evidence="6">CBS 958.72</strain>
    </source>
</reference>
<organism evidence="6 7">
    <name type="scientific">Lasiosphaeria ovina</name>
    <dbReference type="NCBI Taxonomy" id="92902"/>
    <lineage>
        <taxon>Eukaryota</taxon>
        <taxon>Fungi</taxon>
        <taxon>Dikarya</taxon>
        <taxon>Ascomycota</taxon>
        <taxon>Pezizomycotina</taxon>
        <taxon>Sordariomycetes</taxon>
        <taxon>Sordariomycetidae</taxon>
        <taxon>Sordariales</taxon>
        <taxon>Lasiosphaeriaceae</taxon>
        <taxon>Lasiosphaeria</taxon>
    </lineage>
</organism>
<keyword evidence="6" id="KW-0808">Transferase</keyword>
<comment type="caution">
    <text evidence="6">The sequence shown here is derived from an EMBL/GenBank/DDBJ whole genome shotgun (WGS) entry which is preliminary data.</text>
</comment>
<dbReference type="InterPro" id="IPR011009">
    <property type="entry name" value="Kinase-like_dom_sf"/>
</dbReference>
<dbReference type="InterPro" id="IPR050117">
    <property type="entry name" value="MAPK"/>
</dbReference>
<evidence type="ECO:0000259" key="5">
    <source>
        <dbReference type="PROSITE" id="PS50011"/>
    </source>
</evidence>
<name>A0AAE0NKE3_9PEZI</name>
<dbReference type="SUPFAM" id="SSF56112">
    <property type="entry name" value="Protein kinase-like (PK-like)"/>
    <property type="match status" value="1"/>
</dbReference>
<protein>
    <submittedName>
        <fullName evidence="6">Kinase-like domain-containing protein</fullName>
    </submittedName>
</protein>
<evidence type="ECO:0000256" key="4">
    <source>
        <dbReference type="SAM" id="MobiDB-lite"/>
    </source>
</evidence>
<evidence type="ECO:0000313" key="7">
    <source>
        <dbReference type="Proteomes" id="UP001287356"/>
    </source>
</evidence>
<dbReference type="Pfam" id="PF00069">
    <property type="entry name" value="Pkinase"/>
    <property type="match status" value="1"/>
</dbReference>
<accession>A0AAE0NKE3</accession>
<dbReference type="InterPro" id="IPR008271">
    <property type="entry name" value="Ser/Thr_kinase_AS"/>
</dbReference>
<keyword evidence="7" id="KW-1185">Reference proteome</keyword>
<dbReference type="AlphaFoldDB" id="A0AAE0NKE3"/>
<dbReference type="PROSITE" id="PS00108">
    <property type="entry name" value="PROTEIN_KINASE_ST"/>
    <property type="match status" value="1"/>
</dbReference>
<keyword evidence="3" id="KW-0067">ATP-binding</keyword>
<evidence type="ECO:0000256" key="2">
    <source>
        <dbReference type="ARBA" id="ARBA00022741"/>
    </source>
</evidence>
<dbReference type="PROSITE" id="PS50011">
    <property type="entry name" value="PROTEIN_KINASE_DOM"/>
    <property type="match status" value="1"/>
</dbReference>